<organism evidence="1">
    <name type="scientific">Siphoviridae sp. ctLnP14</name>
    <dbReference type="NCBI Taxonomy" id="2827851"/>
    <lineage>
        <taxon>Viruses</taxon>
        <taxon>Duplodnaviria</taxon>
        <taxon>Heunggongvirae</taxon>
        <taxon>Uroviricota</taxon>
        <taxon>Caudoviricetes</taxon>
    </lineage>
</organism>
<sequence length="97" mass="11238">MNKEYLEENVKGLKFCNKMMAWAHVKYLKTKGQQGINALHVLIDLEKENLEKAKGSKEIEEIVLSEILMLQGLARELREELDKLANGKENESWLHSK</sequence>
<dbReference type="EMBL" id="BK032550">
    <property type="protein sequence ID" value="DAF47111.1"/>
    <property type="molecule type" value="Genomic_DNA"/>
</dbReference>
<evidence type="ECO:0000313" key="1">
    <source>
        <dbReference type="EMBL" id="DAF47111.1"/>
    </source>
</evidence>
<proteinExistence type="predicted"/>
<reference evidence="1" key="1">
    <citation type="journal article" date="2021" name="Proc. Natl. Acad. Sci. U.S.A.">
        <title>A Catalog of Tens of Thousands of Viruses from Human Metagenomes Reveals Hidden Associations with Chronic Diseases.</title>
        <authorList>
            <person name="Tisza M.J."/>
            <person name="Buck C.B."/>
        </authorList>
    </citation>
    <scope>NUCLEOTIDE SEQUENCE</scope>
    <source>
        <strain evidence="1">CtLnP14</strain>
    </source>
</reference>
<name>A0A8S5S8V1_9CAUD</name>
<accession>A0A8S5S8V1</accession>
<protein>
    <submittedName>
        <fullName evidence="1">Uncharacterized protein</fullName>
    </submittedName>
</protein>